<comment type="caution">
    <text evidence="1">The sequence shown here is derived from an EMBL/GenBank/DDBJ whole genome shotgun (WGS) entry which is preliminary data.</text>
</comment>
<dbReference type="InterPro" id="IPR050892">
    <property type="entry name" value="ADP-ribose_metab_enzymes"/>
</dbReference>
<dbReference type="Gene3D" id="3.40.220.10">
    <property type="entry name" value="Leucine Aminopeptidase, subunit E, domain 1"/>
    <property type="match status" value="1"/>
</dbReference>
<dbReference type="SUPFAM" id="SSF52949">
    <property type="entry name" value="Macro domain-like"/>
    <property type="match status" value="1"/>
</dbReference>
<dbReference type="InterPro" id="IPR043472">
    <property type="entry name" value="Macro_dom-like"/>
</dbReference>
<protein>
    <submittedName>
        <fullName evidence="1">Uncharacterized protein</fullName>
    </submittedName>
</protein>
<dbReference type="PANTHER" id="PTHR12521">
    <property type="entry name" value="PROTEIN C6ORF130"/>
    <property type="match status" value="1"/>
</dbReference>
<dbReference type="GO" id="GO:0140291">
    <property type="term" value="P:peptidyl-glutamate ADP-deribosylation"/>
    <property type="evidence" value="ECO:0007669"/>
    <property type="project" value="TreeGrafter"/>
</dbReference>
<dbReference type="PANTHER" id="PTHR12521:SF0">
    <property type="entry name" value="ADP-RIBOSE GLYCOHYDROLASE OARD1"/>
    <property type="match status" value="1"/>
</dbReference>
<gene>
    <name evidence="1" type="ORF">NQ314_007554</name>
</gene>
<reference evidence="1" key="1">
    <citation type="journal article" date="2023" name="Insect Mol. Biol.">
        <title>Genome sequencing provides insights into the evolution of gene families encoding plant cell wall-degrading enzymes in longhorned beetles.</title>
        <authorList>
            <person name="Shin N.R."/>
            <person name="Okamura Y."/>
            <person name="Kirsch R."/>
            <person name="Pauchet Y."/>
        </authorList>
    </citation>
    <scope>NUCLEOTIDE SEQUENCE</scope>
    <source>
        <strain evidence="1">RBIC_L_NR</strain>
    </source>
</reference>
<dbReference type="Proteomes" id="UP001162156">
    <property type="component" value="Unassembled WGS sequence"/>
</dbReference>
<sequence length="88" mass="10284">MEKGTAVEFKKNFGKIEELRSQNKDIGEVAQIRQGKRNIYYLITKERYSDKPTYIDVWETLELLRQLSEENVEQKIAMPKNGCCLDGL</sequence>
<accession>A0AAV8YLA1</accession>
<dbReference type="EMBL" id="JANEYF010002025">
    <property type="protein sequence ID" value="KAJ8952443.1"/>
    <property type="molecule type" value="Genomic_DNA"/>
</dbReference>
<dbReference type="AlphaFoldDB" id="A0AAV8YLA1"/>
<keyword evidence="2" id="KW-1185">Reference proteome</keyword>
<name>A0AAV8YLA1_9CUCU</name>
<evidence type="ECO:0000313" key="1">
    <source>
        <dbReference type="EMBL" id="KAJ8952443.1"/>
    </source>
</evidence>
<organism evidence="1 2">
    <name type="scientific">Rhamnusium bicolor</name>
    <dbReference type="NCBI Taxonomy" id="1586634"/>
    <lineage>
        <taxon>Eukaryota</taxon>
        <taxon>Metazoa</taxon>
        <taxon>Ecdysozoa</taxon>
        <taxon>Arthropoda</taxon>
        <taxon>Hexapoda</taxon>
        <taxon>Insecta</taxon>
        <taxon>Pterygota</taxon>
        <taxon>Neoptera</taxon>
        <taxon>Endopterygota</taxon>
        <taxon>Coleoptera</taxon>
        <taxon>Polyphaga</taxon>
        <taxon>Cucujiformia</taxon>
        <taxon>Chrysomeloidea</taxon>
        <taxon>Cerambycidae</taxon>
        <taxon>Lepturinae</taxon>
        <taxon>Rhagiini</taxon>
        <taxon>Rhamnusium</taxon>
    </lineage>
</organism>
<proteinExistence type="predicted"/>
<evidence type="ECO:0000313" key="2">
    <source>
        <dbReference type="Proteomes" id="UP001162156"/>
    </source>
</evidence>